<dbReference type="GO" id="GO:0003676">
    <property type="term" value="F:nucleic acid binding"/>
    <property type="evidence" value="ECO:0007669"/>
    <property type="project" value="InterPro"/>
</dbReference>
<sequence>MLDLYAHRFDDTPLRPDEYVISADEKTSIQARIRKHPTTPPAPSQPARVEAEYFRGGSLAYLAAWDVHRARVFGRCEATTGIDPFDRLVDQVMTTEPYATARRVFWVVDNGSSHRGQASIERLQHRWPKLHLIHLPVHASWLNQVEIYFSVVQRKVLSPNDFHTLDEVQARLLDFQQYYEQIATPFEWKFTKDDLNALPERIAAHKGAALTPAA</sequence>
<reference evidence="2 3" key="1">
    <citation type="submission" date="2017-02" db="EMBL/GenBank/DDBJ databases">
        <title>Complete genome sequences of Mycobacterium kansasii strains isolated from rhesus macaques.</title>
        <authorList>
            <person name="Panda A."/>
            <person name="Nagaraj S."/>
            <person name="Zhao X."/>
            <person name="Tettelin H."/>
            <person name="Detolla L.J."/>
        </authorList>
    </citation>
    <scope>NUCLEOTIDE SEQUENCE [LARGE SCALE GENOMIC DNA]</scope>
    <source>
        <strain evidence="2 3">11-3813</strain>
    </source>
</reference>
<evidence type="ECO:0000259" key="1">
    <source>
        <dbReference type="Pfam" id="PF13358"/>
    </source>
</evidence>
<dbReference type="EMBL" id="MVBM01000002">
    <property type="protein sequence ID" value="OOK78183.1"/>
    <property type="molecule type" value="Genomic_DNA"/>
</dbReference>
<keyword evidence="2" id="KW-0540">Nuclease</keyword>
<feature type="domain" description="Tc1-like transposase DDE" evidence="1">
    <location>
        <begin position="23"/>
        <end position="168"/>
    </location>
</feature>
<dbReference type="InterPro" id="IPR036397">
    <property type="entry name" value="RNaseH_sf"/>
</dbReference>
<dbReference type="Proteomes" id="UP000189229">
    <property type="component" value="Unassembled WGS sequence"/>
</dbReference>
<keyword evidence="2" id="KW-0378">Hydrolase</keyword>
<name>A0A1V3XG48_MYCKA</name>
<keyword evidence="2" id="KW-0255">Endonuclease</keyword>
<dbReference type="Pfam" id="PF13358">
    <property type="entry name" value="DDE_3"/>
    <property type="match status" value="1"/>
</dbReference>
<organism evidence="2 3">
    <name type="scientific">Mycobacterium kansasii</name>
    <dbReference type="NCBI Taxonomy" id="1768"/>
    <lineage>
        <taxon>Bacteria</taxon>
        <taxon>Bacillati</taxon>
        <taxon>Actinomycetota</taxon>
        <taxon>Actinomycetes</taxon>
        <taxon>Mycobacteriales</taxon>
        <taxon>Mycobacteriaceae</taxon>
        <taxon>Mycobacterium</taxon>
    </lineage>
</organism>
<evidence type="ECO:0000313" key="2">
    <source>
        <dbReference type="EMBL" id="OOK78183.1"/>
    </source>
</evidence>
<gene>
    <name evidence="2" type="ORF">BZL30_1652</name>
</gene>
<evidence type="ECO:0000313" key="3">
    <source>
        <dbReference type="Proteomes" id="UP000189229"/>
    </source>
</evidence>
<proteinExistence type="predicted"/>
<dbReference type="AlphaFoldDB" id="A0A1V3XG48"/>
<accession>A0A1V3XG48</accession>
<comment type="caution">
    <text evidence="2">The sequence shown here is derived from an EMBL/GenBank/DDBJ whole genome shotgun (WGS) entry which is preliminary data.</text>
</comment>
<dbReference type="InterPro" id="IPR038717">
    <property type="entry name" value="Tc1-like_DDE_dom"/>
</dbReference>
<dbReference type="Gene3D" id="3.30.420.10">
    <property type="entry name" value="Ribonuclease H-like superfamily/Ribonuclease H"/>
    <property type="match status" value="1"/>
</dbReference>
<dbReference type="GO" id="GO:0004519">
    <property type="term" value="F:endonuclease activity"/>
    <property type="evidence" value="ECO:0007669"/>
    <property type="project" value="UniProtKB-KW"/>
</dbReference>
<protein>
    <submittedName>
        <fullName evidence="2">DDE superendonuclease family protein</fullName>
    </submittedName>
</protein>